<reference evidence="1" key="2">
    <citation type="submission" date="2022-08" db="UniProtKB">
        <authorList>
            <consortium name="EnsemblMetazoa"/>
        </authorList>
    </citation>
    <scope>IDENTIFICATION</scope>
    <source>
        <strain evidence="1">STECLA/ALBI9_A</strain>
    </source>
</reference>
<dbReference type="AlphaFoldDB" id="A0A8W7K7P3"/>
<keyword evidence="2" id="KW-1185">Reference proteome</keyword>
<accession>A0A8W7K7P3</accession>
<sequence length="60" mass="6604">MCEGQDVDKIQRSHWVRLFALDSKAMNAPSPKSNGDSGVCCQYALIGIQLPIAFPTKLPR</sequence>
<dbReference type="Proteomes" id="UP000069272">
    <property type="component" value="Chromosome 2L"/>
</dbReference>
<reference evidence="1 2" key="1">
    <citation type="journal article" date="2017" name="G3 (Bethesda)">
        <title>The Physical Genome Mapping of Anopheles albimanus Corrected Scaffold Misassemblies and Identified Interarm Rearrangements in Genus Anopheles.</title>
        <authorList>
            <person name="Artemov G.N."/>
            <person name="Peery A.N."/>
            <person name="Jiang X."/>
            <person name="Tu Z."/>
            <person name="Stegniy V.N."/>
            <person name="Sharakhova M.V."/>
            <person name="Sharakhov I.V."/>
        </authorList>
    </citation>
    <scope>NUCLEOTIDE SEQUENCE [LARGE SCALE GENOMIC DNA]</scope>
    <source>
        <strain evidence="1 2">ALBI9_A</strain>
    </source>
</reference>
<proteinExistence type="predicted"/>
<protein>
    <submittedName>
        <fullName evidence="1">Uncharacterized protein</fullName>
    </submittedName>
</protein>
<evidence type="ECO:0000313" key="2">
    <source>
        <dbReference type="Proteomes" id="UP000069272"/>
    </source>
</evidence>
<dbReference type="EnsemblMetazoa" id="AALB016129-RA">
    <property type="protein sequence ID" value="AALB016129-PA"/>
    <property type="gene ID" value="AALB016129"/>
</dbReference>
<organism evidence="1 2">
    <name type="scientific">Anopheles albimanus</name>
    <name type="common">New world malaria mosquito</name>
    <dbReference type="NCBI Taxonomy" id="7167"/>
    <lineage>
        <taxon>Eukaryota</taxon>
        <taxon>Metazoa</taxon>
        <taxon>Ecdysozoa</taxon>
        <taxon>Arthropoda</taxon>
        <taxon>Hexapoda</taxon>
        <taxon>Insecta</taxon>
        <taxon>Pterygota</taxon>
        <taxon>Neoptera</taxon>
        <taxon>Endopterygota</taxon>
        <taxon>Diptera</taxon>
        <taxon>Nematocera</taxon>
        <taxon>Culicoidea</taxon>
        <taxon>Culicidae</taxon>
        <taxon>Anophelinae</taxon>
        <taxon>Anopheles</taxon>
    </lineage>
</organism>
<name>A0A8W7K7P3_ANOAL</name>
<evidence type="ECO:0000313" key="1">
    <source>
        <dbReference type="EnsemblMetazoa" id="AALB016129-PA"/>
    </source>
</evidence>